<dbReference type="PANTHER" id="PTHR40663">
    <property type="match status" value="1"/>
</dbReference>
<evidence type="ECO:0000259" key="2">
    <source>
        <dbReference type="Pfam" id="PF23470"/>
    </source>
</evidence>
<dbReference type="Pfam" id="PF21476">
    <property type="entry name" value="PF0610-like_N"/>
    <property type="match status" value="1"/>
</dbReference>
<name>A0A1H6I2B8_9EURY</name>
<evidence type="ECO:0000313" key="4">
    <source>
        <dbReference type="Proteomes" id="UP000199215"/>
    </source>
</evidence>
<organism evidence="3 4">
    <name type="scientific">Halopenitus malekzadehii</name>
    <dbReference type="NCBI Taxonomy" id="1267564"/>
    <lineage>
        <taxon>Archaea</taxon>
        <taxon>Methanobacteriati</taxon>
        <taxon>Methanobacteriota</taxon>
        <taxon>Stenosarchaea group</taxon>
        <taxon>Halobacteria</taxon>
        <taxon>Halobacteriales</taxon>
        <taxon>Haloferacaceae</taxon>
        <taxon>Halopenitus</taxon>
    </lineage>
</organism>
<dbReference type="PANTHER" id="PTHR40663:SF2">
    <property type="entry name" value="TRANSCRIPTIONAL REGULATOR"/>
    <property type="match status" value="1"/>
</dbReference>
<dbReference type="EMBL" id="FNWU01000001">
    <property type="protein sequence ID" value="SEH40707.1"/>
    <property type="molecule type" value="Genomic_DNA"/>
</dbReference>
<reference evidence="3 4" key="1">
    <citation type="submission" date="2016-10" db="EMBL/GenBank/DDBJ databases">
        <authorList>
            <person name="de Groot N.N."/>
        </authorList>
    </citation>
    <scope>NUCLEOTIDE SEQUENCE [LARGE SCALE GENOMIC DNA]</scope>
    <source>
        <strain evidence="3 4">IBRC-M10418</strain>
    </source>
</reference>
<protein>
    <recommendedName>
        <fullName evidence="5">HTH arsR-type domain-containing protein</fullName>
    </recommendedName>
</protein>
<gene>
    <name evidence="3" type="ORF">SAMN05192561_101678</name>
</gene>
<dbReference type="InterPro" id="IPR036390">
    <property type="entry name" value="WH_DNA-bd_sf"/>
</dbReference>
<dbReference type="InterPro" id="IPR057022">
    <property type="entry name" value="PF0610-like_Zn_ribbon_C"/>
</dbReference>
<feature type="domain" description="PF0610-like rubredoxin-like zinc beta-ribbon C-terminal" evidence="2">
    <location>
        <begin position="61"/>
        <end position="98"/>
    </location>
</feature>
<dbReference type="Pfam" id="PF23470">
    <property type="entry name" value="Zn_ribbon_PF0610"/>
    <property type="match status" value="1"/>
</dbReference>
<evidence type="ECO:0000259" key="1">
    <source>
        <dbReference type="Pfam" id="PF21476"/>
    </source>
</evidence>
<dbReference type="InterPro" id="IPR038767">
    <property type="entry name" value="PF0610-like"/>
</dbReference>
<proteinExistence type="predicted"/>
<dbReference type="OrthoDB" id="30924at2157"/>
<evidence type="ECO:0000313" key="3">
    <source>
        <dbReference type="EMBL" id="SEH40707.1"/>
    </source>
</evidence>
<feature type="domain" description="PF0610-like winged HTH N-terminal" evidence="1">
    <location>
        <begin position="10"/>
        <end position="56"/>
    </location>
</feature>
<dbReference type="RefSeq" id="WP_092814234.1">
    <property type="nucleotide sequence ID" value="NZ_FNWU01000001.1"/>
</dbReference>
<dbReference type="AlphaFoldDB" id="A0A1H6I2B8"/>
<accession>A0A1H6I2B8</accession>
<keyword evidence="4" id="KW-1185">Reference proteome</keyword>
<dbReference type="Proteomes" id="UP000199215">
    <property type="component" value="Unassembled WGS sequence"/>
</dbReference>
<evidence type="ECO:0008006" key="5">
    <source>
        <dbReference type="Google" id="ProtNLM"/>
    </source>
</evidence>
<dbReference type="InterPro" id="IPR049159">
    <property type="entry name" value="PF0610-like_wHTH_N"/>
</dbReference>
<dbReference type="STRING" id="1267564.SAMN05192561_101678"/>
<dbReference type="SUPFAM" id="SSF46785">
    <property type="entry name" value="Winged helix' DNA-binding domain"/>
    <property type="match status" value="1"/>
</dbReference>
<sequence length="102" mass="11324">MSVPDDDDRTTRQRIADRLRDGAATASGLAEEFAVPVPVVYEHLEHVAESVESDEQFLAAPPTCPECGFDRFETLLSRPSRCPECRCERLEEPAYRIDGGNG</sequence>